<proteinExistence type="predicted"/>
<evidence type="ECO:0000256" key="1">
    <source>
        <dbReference type="SAM" id="SignalP"/>
    </source>
</evidence>
<feature type="signal peptide" evidence="1">
    <location>
        <begin position="1"/>
        <end position="22"/>
    </location>
</feature>
<dbReference type="EMBL" id="JBHSAX010000033">
    <property type="protein sequence ID" value="MFC3966356.1"/>
    <property type="molecule type" value="Genomic_DNA"/>
</dbReference>
<comment type="caution">
    <text evidence="2">The sequence shown here is derived from an EMBL/GenBank/DDBJ whole genome shotgun (WGS) entry which is preliminary data.</text>
</comment>
<accession>A0ABV8E205</accession>
<evidence type="ECO:0000313" key="2">
    <source>
        <dbReference type="EMBL" id="MFC3966356.1"/>
    </source>
</evidence>
<evidence type="ECO:0000313" key="3">
    <source>
        <dbReference type="Proteomes" id="UP001595696"/>
    </source>
</evidence>
<evidence type="ECO:0008006" key="4">
    <source>
        <dbReference type="Google" id="ProtNLM"/>
    </source>
</evidence>
<protein>
    <recommendedName>
        <fullName evidence="4">Small secreted domain DUF320</fullName>
    </recommendedName>
</protein>
<name>A0ABV8E205_9NOCA</name>
<feature type="chain" id="PRO_5045180426" description="Small secreted domain DUF320" evidence="1">
    <location>
        <begin position="23"/>
        <end position="106"/>
    </location>
</feature>
<organism evidence="2 3">
    <name type="scientific">Nocardia jiangsuensis</name>
    <dbReference type="NCBI Taxonomy" id="1691563"/>
    <lineage>
        <taxon>Bacteria</taxon>
        <taxon>Bacillati</taxon>
        <taxon>Actinomycetota</taxon>
        <taxon>Actinomycetes</taxon>
        <taxon>Mycobacteriales</taxon>
        <taxon>Nocardiaceae</taxon>
        <taxon>Nocardia</taxon>
    </lineage>
</organism>
<sequence>MRSAVFAAVAGATLLAGVPATAAAAPAPKAVAGGAVQPVQLNAGTGSAAAFDTGSSAGATTTGSSGTGSATALESLLFGGPLLCAAIGSAMNRNLTCPGTAGPVIP</sequence>
<dbReference type="Proteomes" id="UP001595696">
    <property type="component" value="Unassembled WGS sequence"/>
</dbReference>
<reference evidence="3" key="1">
    <citation type="journal article" date="2019" name="Int. J. Syst. Evol. Microbiol.">
        <title>The Global Catalogue of Microorganisms (GCM) 10K type strain sequencing project: providing services to taxonomists for standard genome sequencing and annotation.</title>
        <authorList>
            <consortium name="The Broad Institute Genomics Platform"/>
            <consortium name="The Broad Institute Genome Sequencing Center for Infectious Disease"/>
            <person name="Wu L."/>
            <person name="Ma J."/>
        </authorList>
    </citation>
    <scope>NUCLEOTIDE SEQUENCE [LARGE SCALE GENOMIC DNA]</scope>
    <source>
        <strain evidence="3">CGMCC 4.7330</strain>
    </source>
</reference>
<keyword evidence="1" id="KW-0732">Signal</keyword>
<dbReference type="RefSeq" id="WP_378616982.1">
    <property type="nucleotide sequence ID" value="NZ_JBHSAX010000033.1"/>
</dbReference>
<gene>
    <name evidence="2" type="ORF">ACFO0B_30605</name>
</gene>
<keyword evidence="3" id="KW-1185">Reference proteome</keyword>